<feature type="binding site" evidence="4">
    <location>
        <position position="196"/>
    </location>
    <ligand>
        <name>NAD(+)</name>
        <dbReference type="ChEBI" id="CHEBI:57540"/>
    </ligand>
</feature>
<dbReference type="Pfam" id="PF07992">
    <property type="entry name" value="Pyr_redox_2"/>
    <property type="match status" value="1"/>
</dbReference>
<dbReference type="PANTHER" id="PTHR43014:SF5">
    <property type="entry name" value="GLUTATHIONE REDUCTASE (NADPH)"/>
    <property type="match status" value="1"/>
</dbReference>
<feature type="binding site" evidence="4">
    <location>
        <begin position="173"/>
        <end position="180"/>
    </location>
    <ligand>
        <name>NAD(+)</name>
        <dbReference type="ChEBI" id="CHEBI:57540"/>
    </ligand>
</feature>
<dbReference type="KEGG" id="cagg:HYG79_06115"/>
<dbReference type="PIRSF" id="PIRSF000350">
    <property type="entry name" value="Mercury_reductase_MerA"/>
    <property type="match status" value="1"/>
</dbReference>
<proteinExistence type="inferred from homology"/>
<dbReference type="Proteomes" id="UP000509302">
    <property type="component" value="Chromosome"/>
</dbReference>
<dbReference type="InterPro" id="IPR036188">
    <property type="entry name" value="FAD/NAD-bd_sf"/>
</dbReference>
<dbReference type="EMBL" id="CP058595">
    <property type="protein sequence ID" value="QLG44944.1"/>
    <property type="molecule type" value="Genomic_DNA"/>
</dbReference>
<dbReference type="AlphaFoldDB" id="A0A7H9ANG9"/>
<evidence type="ECO:0000256" key="3">
    <source>
        <dbReference type="ARBA" id="ARBA00022827"/>
    </source>
</evidence>
<evidence type="ECO:0000313" key="9">
    <source>
        <dbReference type="Proteomes" id="UP000509302"/>
    </source>
</evidence>
<comment type="similarity">
    <text evidence="1">Belongs to the class-I pyridine nucleotide-disulfide oxidoreductase family.</text>
</comment>
<dbReference type="InterPro" id="IPR016156">
    <property type="entry name" value="FAD/NAD-linked_Rdtase_dimer_sf"/>
</dbReference>
<evidence type="ECO:0000259" key="7">
    <source>
        <dbReference type="Pfam" id="PF07992"/>
    </source>
</evidence>
<keyword evidence="4" id="KW-0520">NAD</keyword>
<organism evidence="8 9">
    <name type="scientific">Costertonia aggregata</name>
    <dbReference type="NCBI Taxonomy" id="343403"/>
    <lineage>
        <taxon>Bacteria</taxon>
        <taxon>Pseudomonadati</taxon>
        <taxon>Bacteroidota</taxon>
        <taxon>Flavobacteriia</taxon>
        <taxon>Flavobacteriales</taxon>
        <taxon>Flavobacteriaceae</taxon>
        <taxon>Costertonia</taxon>
    </lineage>
</organism>
<feature type="domain" description="FAD/NAD(P)-binding" evidence="7">
    <location>
        <begin position="6"/>
        <end position="314"/>
    </location>
</feature>
<protein>
    <submittedName>
        <fullName evidence="8">NAD(P)/FAD-dependent oxidoreductase</fullName>
    </submittedName>
</protein>
<dbReference type="PANTHER" id="PTHR43014">
    <property type="entry name" value="MERCURIC REDUCTASE"/>
    <property type="match status" value="1"/>
</dbReference>
<evidence type="ECO:0000256" key="5">
    <source>
        <dbReference type="PIRSR" id="PIRSR000350-4"/>
    </source>
</evidence>
<dbReference type="RefSeq" id="WP_179241234.1">
    <property type="nucleotide sequence ID" value="NZ_CP058595.1"/>
</dbReference>
<dbReference type="SUPFAM" id="SSF51905">
    <property type="entry name" value="FAD/NAD(P)-binding domain"/>
    <property type="match status" value="1"/>
</dbReference>
<evidence type="ECO:0000313" key="8">
    <source>
        <dbReference type="EMBL" id="QLG44944.1"/>
    </source>
</evidence>
<feature type="disulfide bond" description="Redox-active" evidence="5">
    <location>
        <begin position="43"/>
        <end position="48"/>
    </location>
</feature>
<evidence type="ECO:0000259" key="6">
    <source>
        <dbReference type="Pfam" id="PF02852"/>
    </source>
</evidence>
<name>A0A7H9ANG9_9FLAO</name>
<dbReference type="GO" id="GO:0016491">
    <property type="term" value="F:oxidoreductase activity"/>
    <property type="evidence" value="ECO:0007669"/>
    <property type="project" value="InterPro"/>
</dbReference>
<dbReference type="PRINTS" id="PR00368">
    <property type="entry name" value="FADPNR"/>
</dbReference>
<feature type="binding site" evidence="4">
    <location>
        <position position="304"/>
    </location>
    <ligand>
        <name>FAD</name>
        <dbReference type="ChEBI" id="CHEBI:57692"/>
    </ligand>
</feature>
<dbReference type="Gene3D" id="3.30.390.30">
    <property type="match status" value="1"/>
</dbReference>
<dbReference type="Gene3D" id="3.50.50.60">
    <property type="entry name" value="FAD/NAD(P)-binding domain"/>
    <property type="match status" value="2"/>
</dbReference>
<feature type="binding site" evidence="4">
    <location>
        <position position="263"/>
    </location>
    <ligand>
        <name>NAD(+)</name>
        <dbReference type="ChEBI" id="CHEBI:57540"/>
    </ligand>
</feature>
<feature type="binding site" evidence="4">
    <location>
        <position position="52"/>
    </location>
    <ligand>
        <name>FAD</name>
        <dbReference type="ChEBI" id="CHEBI:57692"/>
    </ligand>
</feature>
<accession>A0A7H9ANG9</accession>
<keyword evidence="4" id="KW-0547">Nucleotide-binding</keyword>
<dbReference type="GO" id="GO:0000166">
    <property type="term" value="F:nucleotide binding"/>
    <property type="evidence" value="ECO:0007669"/>
    <property type="project" value="UniProtKB-KW"/>
</dbReference>
<keyword evidence="9" id="KW-1185">Reference proteome</keyword>
<sequence>MKGQKFDVFVIGSGSAGQTVAETCARNGFKVAIADNRIFGGTCANRGCDPKKVLLAATEVWERSNNLKGKGITTTASLNWKQLQKFKRKFTSPVPAGTESKLKDLGIHLYHQNPEFINDNTLVVEGKTVQADKIVIATGRIPRLLDFEGSHHLKTSDDFLELKKIPKSIVFIGAGYIGMEFAHMAARAGSKVTIIERGERPLKNFDPNLVEHLKNVSQDLGITFIFNAEIKKIEQLRKNLNISYQSEGKEKSLKAKMVFNTAGRIPAMYELELEKGNVAYSEKGIIVNKYLQSTSNANVYACGDVTDHSLPLTPLSGLEGHMVSENIVHGNKKKIDTPVIPSSVFTLPHLASVGLSEEEAKKRYKNIKVNYKSVPKWFNAKRLQESAYAYKIIINERTETIVGAHLLSANAAETINLFAMAINNDLTSEQLRKMIFTYPSWSYDIKSMM</sequence>
<dbReference type="InterPro" id="IPR004099">
    <property type="entry name" value="Pyr_nucl-diS_OxRdtase_dimer"/>
</dbReference>
<keyword evidence="2" id="KW-0285">Flavoprotein</keyword>
<evidence type="ECO:0000256" key="2">
    <source>
        <dbReference type="ARBA" id="ARBA00022630"/>
    </source>
</evidence>
<evidence type="ECO:0000256" key="1">
    <source>
        <dbReference type="ARBA" id="ARBA00007532"/>
    </source>
</evidence>
<feature type="domain" description="Pyridine nucleotide-disulphide oxidoreductase dimerisation" evidence="6">
    <location>
        <begin position="340"/>
        <end position="446"/>
    </location>
</feature>
<dbReference type="InterPro" id="IPR023753">
    <property type="entry name" value="FAD/NAD-binding_dom"/>
</dbReference>
<dbReference type="PRINTS" id="PR00411">
    <property type="entry name" value="PNDRDTASEI"/>
</dbReference>
<reference evidence="8 9" key="1">
    <citation type="journal article" date="2006" name="Int. J. Syst. Evol. Microbiol.">
        <title>Costertonia aggregata gen. nov., sp. nov., a mesophilic marine bacterium of the family Flavobacteriaceae, isolated from a mature biofilm.</title>
        <authorList>
            <person name="Kwon K.K."/>
            <person name="Lee Y.K."/>
            <person name="Lee H.K."/>
        </authorList>
    </citation>
    <scope>NUCLEOTIDE SEQUENCE [LARGE SCALE GENOMIC DNA]</scope>
    <source>
        <strain evidence="8 9">KCCM 42265</strain>
    </source>
</reference>
<gene>
    <name evidence="8" type="ORF">HYG79_06115</name>
</gene>
<dbReference type="SUPFAM" id="SSF55424">
    <property type="entry name" value="FAD/NAD-linked reductases, dimerisation (C-terminal) domain"/>
    <property type="match status" value="1"/>
</dbReference>
<comment type="cofactor">
    <cofactor evidence="4">
        <name>FAD</name>
        <dbReference type="ChEBI" id="CHEBI:57692"/>
    </cofactor>
    <text evidence="4">Binds 1 FAD per subunit.</text>
</comment>
<dbReference type="InterPro" id="IPR001100">
    <property type="entry name" value="Pyr_nuc-diS_OxRdtase"/>
</dbReference>
<dbReference type="Pfam" id="PF02852">
    <property type="entry name" value="Pyr_redox_dim"/>
    <property type="match status" value="1"/>
</dbReference>
<keyword evidence="3 4" id="KW-0274">FAD</keyword>
<evidence type="ECO:0000256" key="4">
    <source>
        <dbReference type="PIRSR" id="PIRSR000350-3"/>
    </source>
</evidence>